<dbReference type="EnsemblFungi" id="EJT68100">
    <property type="protein sequence ID" value="EJT68100"/>
    <property type="gene ID" value="GGTG_14321"/>
</dbReference>
<organism evidence="1">
    <name type="scientific">Gaeumannomyces tritici (strain R3-111a-1)</name>
    <name type="common">Wheat and barley take-all root rot fungus</name>
    <name type="synonym">Gaeumannomyces graminis var. tritici</name>
    <dbReference type="NCBI Taxonomy" id="644352"/>
    <lineage>
        <taxon>Eukaryota</taxon>
        <taxon>Fungi</taxon>
        <taxon>Dikarya</taxon>
        <taxon>Ascomycota</taxon>
        <taxon>Pezizomycotina</taxon>
        <taxon>Sordariomycetes</taxon>
        <taxon>Sordariomycetidae</taxon>
        <taxon>Magnaporthales</taxon>
        <taxon>Magnaporthaceae</taxon>
        <taxon>Gaeumannomyces</taxon>
    </lineage>
</organism>
<dbReference type="OrthoDB" id="5314201at2759"/>
<evidence type="ECO:0000313" key="2">
    <source>
        <dbReference type="EnsemblFungi" id="EJT68100"/>
    </source>
</evidence>
<name>J3PL73_GAET3</name>
<dbReference type="VEuPathDB" id="FungiDB:GGTG_14321"/>
<reference evidence="2" key="4">
    <citation type="journal article" date="2015" name="G3 (Bethesda)">
        <title>Genome sequences of three phytopathogenic species of the Magnaporthaceae family of fungi.</title>
        <authorList>
            <person name="Okagaki L.H."/>
            <person name="Nunes C.C."/>
            <person name="Sailsbery J."/>
            <person name="Clay B."/>
            <person name="Brown D."/>
            <person name="John T."/>
            <person name="Oh Y."/>
            <person name="Young N."/>
            <person name="Fitzgerald M."/>
            <person name="Haas B.J."/>
            <person name="Zeng Q."/>
            <person name="Young S."/>
            <person name="Adiconis X."/>
            <person name="Fan L."/>
            <person name="Levin J.Z."/>
            <person name="Mitchell T.K."/>
            <person name="Okubara P.A."/>
            <person name="Farman M.L."/>
            <person name="Kohn L.M."/>
            <person name="Birren B."/>
            <person name="Ma L.-J."/>
            <person name="Dean R.A."/>
        </authorList>
    </citation>
    <scope>NUCLEOTIDE SEQUENCE</scope>
    <source>
        <strain evidence="2">R3-111a-1</strain>
    </source>
</reference>
<dbReference type="GeneID" id="20354779"/>
<reference evidence="1" key="2">
    <citation type="submission" date="2010-07" db="EMBL/GenBank/DDBJ databases">
        <authorList>
            <consortium name="The Broad Institute Genome Sequencing Platform"/>
            <consortium name="Broad Institute Genome Sequencing Center for Infectious Disease"/>
            <person name="Ma L.-J."/>
            <person name="Dead R."/>
            <person name="Young S."/>
            <person name="Zeng Q."/>
            <person name="Koehrsen M."/>
            <person name="Alvarado L."/>
            <person name="Berlin A."/>
            <person name="Chapman S.B."/>
            <person name="Chen Z."/>
            <person name="Freedman E."/>
            <person name="Gellesch M."/>
            <person name="Goldberg J."/>
            <person name="Griggs A."/>
            <person name="Gujja S."/>
            <person name="Heilman E.R."/>
            <person name="Heiman D."/>
            <person name="Hepburn T."/>
            <person name="Howarth C."/>
            <person name="Jen D."/>
            <person name="Larson L."/>
            <person name="Mehta T."/>
            <person name="Neiman D."/>
            <person name="Pearson M."/>
            <person name="Roberts A."/>
            <person name="Saif S."/>
            <person name="Shea T."/>
            <person name="Shenoy N."/>
            <person name="Sisk P."/>
            <person name="Stolte C."/>
            <person name="Sykes S."/>
            <person name="Walk T."/>
            <person name="White J."/>
            <person name="Yandava C."/>
            <person name="Haas B."/>
            <person name="Nusbaum C."/>
            <person name="Birren B."/>
        </authorList>
    </citation>
    <scope>NUCLEOTIDE SEQUENCE</scope>
    <source>
        <strain evidence="1">R3-111a-1</strain>
    </source>
</reference>
<accession>J3PL73</accession>
<keyword evidence="3" id="KW-1185">Reference proteome</keyword>
<dbReference type="Proteomes" id="UP000006039">
    <property type="component" value="Unassembled WGS sequence"/>
</dbReference>
<protein>
    <submittedName>
        <fullName evidence="1 2">Uncharacterized protein</fullName>
    </submittedName>
</protein>
<dbReference type="EMBL" id="GL385646">
    <property type="protein sequence ID" value="EJT68100.1"/>
    <property type="molecule type" value="Genomic_DNA"/>
</dbReference>
<proteinExistence type="predicted"/>
<dbReference type="HOGENOM" id="CLU_2236756_0_0_1"/>
<reference evidence="1" key="3">
    <citation type="submission" date="2010-09" db="EMBL/GenBank/DDBJ databases">
        <title>Annotation of Gaeumannomyces graminis var. tritici R3-111a-1.</title>
        <authorList>
            <consortium name="The Broad Institute Genome Sequencing Platform"/>
            <person name="Ma L.-J."/>
            <person name="Dead R."/>
            <person name="Young S.K."/>
            <person name="Zeng Q."/>
            <person name="Gargeya S."/>
            <person name="Fitzgerald M."/>
            <person name="Haas B."/>
            <person name="Abouelleil A."/>
            <person name="Alvarado L."/>
            <person name="Arachchi H.M."/>
            <person name="Berlin A."/>
            <person name="Brown A."/>
            <person name="Chapman S.B."/>
            <person name="Chen Z."/>
            <person name="Dunbar C."/>
            <person name="Freedman E."/>
            <person name="Gearin G."/>
            <person name="Gellesch M."/>
            <person name="Goldberg J."/>
            <person name="Griggs A."/>
            <person name="Gujja S."/>
            <person name="Heiman D."/>
            <person name="Howarth C."/>
            <person name="Larson L."/>
            <person name="Lui A."/>
            <person name="MacDonald P.J.P."/>
            <person name="Mehta T."/>
            <person name="Montmayeur A."/>
            <person name="Murphy C."/>
            <person name="Neiman D."/>
            <person name="Pearson M."/>
            <person name="Priest M."/>
            <person name="Roberts A."/>
            <person name="Saif S."/>
            <person name="Shea T."/>
            <person name="Shenoy N."/>
            <person name="Sisk P."/>
            <person name="Stolte C."/>
            <person name="Sykes S."/>
            <person name="Yandava C."/>
            <person name="Wortman J."/>
            <person name="Nusbaum C."/>
            <person name="Birren B."/>
        </authorList>
    </citation>
    <scope>NUCLEOTIDE SEQUENCE</scope>
    <source>
        <strain evidence="1">R3-111a-1</strain>
    </source>
</reference>
<gene>
    <name evidence="2" type="primary">20354779</name>
    <name evidence="1" type="ORF">GGTG_14321</name>
</gene>
<evidence type="ECO:0000313" key="1">
    <source>
        <dbReference type="EMBL" id="EJT68100.1"/>
    </source>
</evidence>
<reference evidence="3" key="1">
    <citation type="submission" date="2010-07" db="EMBL/GenBank/DDBJ databases">
        <title>The genome sequence of Gaeumannomyces graminis var. tritici strain R3-111a-1.</title>
        <authorList>
            <consortium name="The Broad Institute Genome Sequencing Platform"/>
            <person name="Ma L.-J."/>
            <person name="Dead R."/>
            <person name="Young S."/>
            <person name="Zeng Q."/>
            <person name="Koehrsen M."/>
            <person name="Alvarado L."/>
            <person name="Berlin A."/>
            <person name="Chapman S.B."/>
            <person name="Chen Z."/>
            <person name="Freedman E."/>
            <person name="Gellesch M."/>
            <person name="Goldberg J."/>
            <person name="Griggs A."/>
            <person name="Gujja S."/>
            <person name="Heilman E.R."/>
            <person name="Heiman D."/>
            <person name="Hepburn T."/>
            <person name="Howarth C."/>
            <person name="Jen D."/>
            <person name="Larson L."/>
            <person name="Mehta T."/>
            <person name="Neiman D."/>
            <person name="Pearson M."/>
            <person name="Roberts A."/>
            <person name="Saif S."/>
            <person name="Shea T."/>
            <person name="Shenoy N."/>
            <person name="Sisk P."/>
            <person name="Stolte C."/>
            <person name="Sykes S."/>
            <person name="Walk T."/>
            <person name="White J."/>
            <person name="Yandava C."/>
            <person name="Haas B."/>
            <person name="Nusbaum C."/>
            <person name="Birren B."/>
        </authorList>
    </citation>
    <scope>NUCLEOTIDE SEQUENCE [LARGE SCALE GENOMIC DNA]</scope>
    <source>
        <strain evidence="3">R3-111a-1</strain>
    </source>
</reference>
<evidence type="ECO:0000313" key="3">
    <source>
        <dbReference type="Proteomes" id="UP000006039"/>
    </source>
</evidence>
<dbReference type="AlphaFoldDB" id="J3PL73"/>
<reference evidence="2" key="5">
    <citation type="submission" date="2018-04" db="UniProtKB">
        <authorList>
            <consortium name="EnsemblFungi"/>
        </authorList>
    </citation>
    <scope>IDENTIFICATION</scope>
    <source>
        <strain evidence="2">R3-111a-1</strain>
    </source>
</reference>
<sequence>MAESQALQRLSDVLWAHGAQPDSAALKEAFQQGPEAAAWVQHHLTADTLLSRDELDQYKALESSGQAGRLAVNAGGLDAVQPLDDAELRAAIEELNRSTTPWAAC</sequence>
<dbReference type="RefSeq" id="XP_009230512.1">
    <property type="nucleotide sequence ID" value="XM_009232248.1"/>
</dbReference>